<comment type="caution">
    <text evidence="2">The sequence shown here is derived from an EMBL/GenBank/DDBJ whole genome shotgun (WGS) entry which is preliminary data.</text>
</comment>
<name>A0A428QLE3_9HYPO</name>
<dbReference type="EMBL" id="NKCI01000026">
    <property type="protein sequence ID" value="RSL66095.1"/>
    <property type="molecule type" value="Genomic_DNA"/>
</dbReference>
<feature type="region of interest" description="Disordered" evidence="1">
    <location>
        <begin position="1"/>
        <end position="21"/>
    </location>
</feature>
<evidence type="ECO:0000256" key="1">
    <source>
        <dbReference type="SAM" id="MobiDB-lite"/>
    </source>
</evidence>
<evidence type="ECO:0000313" key="2">
    <source>
        <dbReference type="EMBL" id="RSL66095.1"/>
    </source>
</evidence>
<gene>
    <name evidence="2" type="ORF">CEP54_003919</name>
</gene>
<feature type="compositionally biased region" description="Basic and acidic residues" evidence="1">
    <location>
        <begin position="7"/>
        <end position="21"/>
    </location>
</feature>
<dbReference type="OrthoDB" id="8954335at2759"/>
<dbReference type="AlphaFoldDB" id="A0A428QLE3"/>
<organism evidence="2 3">
    <name type="scientific">Fusarium duplospermum</name>
    <dbReference type="NCBI Taxonomy" id="1325734"/>
    <lineage>
        <taxon>Eukaryota</taxon>
        <taxon>Fungi</taxon>
        <taxon>Dikarya</taxon>
        <taxon>Ascomycota</taxon>
        <taxon>Pezizomycotina</taxon>
        <taxon>Sordariomycetes</taxon>
        <taxon>Hypocreomycetidae</taxon>
        <taxon>Hypocreales</taxon>
        <taxon>Nectriaceae</taxon>
        <taxon>Fusarium</taxon>
        <taxon>Fusarium solani species complex</taxon>
    </lineage>
</organism>
<sequence>MSAVQETKTELREAKRQSDHESLRALEEEFYRCKSEMERFEERMKDLMYNKQVADFEEQQISHYQHPVEVELPRLEDQALEVGQTTEVAQYDRTPYPSNELVLYRPNDVTEVPAQDLSIQTYPENPTYPTGDYSRATHGSIFSYHDWDYSPDLHEHHSRFRGATGLKNVRKYDFGNGQFLTEWNF</sequence>
<dbReference type="Proteomes" id="UP000288168">
    <property type="component" value="Unassembled WGS sequence"/>
</dbReference>
<keyword evidence="3" id="KW-1185">Reference proteome</keyword>
<evidence type="ECO:0000313" key="3">
    <source>
        <dbReference type="Proteomes" id="UP000288168"/>
    </source>
</evidence>
<proteinExistence type="predicted"/>
<reference evidence="2 3" key="1">
    <citation type="submission" date="2017-06" db="EMBL/GenBank/DDBJ databases">
        <title>Comparative genomic analysis of Ambrosia Fusariam Clade fungi.</title>
        <authorList>
            <person name="Stajich J.E."/>
            <person name="Carrillo J."/>
            <person name="Kijimoto T."/>
            <person name="Eskalen A."/>
            <person name="O'Donnell K."/>
            <person name="Kasson M."/>
        </authorList>
    </citation>
    <scope>NUCLEOTIDE SEQUENCE [LARGE SCALE GENOMIC DNA]</scope>
    <source>
        <strain evidence="2 3">NRRL62584</strain>
    </source>
</reference>
<accession>A0A428QLE3</accession>
<protein>
    <submittedName>
        <fullName evidence="2">Uncharacterized protein</fullName>
    </submittedName>
</protein>